<evidence type="ECO:0000259" key="2">
    <source>
        <dbReference type="PROSITE" id="PS50995"/>
    </source>
</evidence>
<dbReference type="Gene3D" id="1.10.10.10">
    <property type="entry name" value="Winged helix-like DNA-binding domain superfamily/Winged helix DNA-binding domain"/>
    <property type="match status" value="1"/>
</dbReference>
<protein>
    <submittedName>
        <fullName evidence="3">DNA-binding transcriptional regulator, MarR family</fullName>
    </submittedName>
</protein>
<dbReference type="SUPFAM" id="SSF46785">
    <property type="entry name" value="Winged helix' DNA-binding domain"/>
    <property type="match status" value="1"/>
</dbReference>
<dbReference type="Pfam" id="PF01047">
    <property type="entry name" value="MarR"/>
    <property type="match status" value="1"/>
</dbReference>
<sequence>MTKTTGGTPGTPGTPGTAGTDDATATAERVWRRLRALVLEQNERRKETADALGMSFFRVKALRRIAAEPMRMSELAVELGSDRPYVTLVVDDLVKRGLVERNPHPTDRRSKIVTVTPDGKAAAARADAILSTPPDAVSALPPEDLAALDRITAVITAGD</sequence>
<name>A0A1H8F7W8_9ACTN</name>
<dbReference type="RefSeq" id="WP_069461766.1">
    <property type="nucleotide sequence ID" value="NZ_FODD01000003.1"/>
</dbReference>
<evidence type="ECO:0000313" key="4">
    <source>
        <dbReference type="Proteomes" id="UP000181951"/>
    </source>
</evidence>
<dbReference type="AlphaFoldDB" id="A0A1H8F7W8"/>
<dbReference type="PANTHER" id="PTHR33164:SF43">
    <property type="entry name" value="HTH-TYPE TRANSCRIPTIONAL REPRESSOR YETL"/>
    <property type="match status" value="1"/>
</dbReference>
<dbReference type="STRING" id="310780.SAMN05216267_1003177"/>
<dbReference type="OrthoDB" id="4807076at2"/>
<dbReference type="PRINTS" id="PR00598">
    <property type="entry name" value="HTHMARR"/>
</dbReference>
<dbReference type="SMART" id="SM00347">
    <property type="entry name" value="HTH_MARR"/>
    <property type="match status" value="1"/>
</dbReference>
<feature type="region of interest" description="Disordered" evidence="1">
    <location>
        <begin position="1"/>
        <end position="25"/>
    </location>
</feature>
<evidence type="ECO:0000313" key="3">
    <source>
        <dbReference type="EMBL" id="SEN27829.1"/>
    </source>
</evidence>
<reference evidence="3 4" key="1">
    <citation type="submission" date="2016-10" db="EMBL/GenBank/DDBJ databases">
        <authorList>
            <person name="de Groot N.N."/>
        </authorList>
    </citation>
    <scope>NUCLEOTIDE SEQUENCE [LARGE SCALE GENOMIC DNA]</scope>
    <source>
        <strain evidence="3 4">CGMCC 4.2026</strain>
    </source>
</reference>
<proteinExistence type="predicted"/>
<keyword evidence="4" id="KW-1185">Reference proteome</keyword>
<dbReference type="PROSITE" id="PS50995">
    <property type="entry name" value="HTH_MARR_2"/>
    <property type="match status" value="1"/>
</dbReference>
<dbReference type="GO" id="GO:0003700">
    <property type="term" value="F:DNA-binding transcription factor activity"/>
    <property type="evidence" value="ECO:0007669"/>
    <property type="project" value="InterPro"/>
</dbReference>
<feature type="domain" description="HTH marR-type" evidence="2">
    <location>
        <begin position="20"/>
        <end position="157"/>
    </location>
</feature>
<dbReference type="InterPro" id="IPR036388">
    <property type="entry name" value="WH-like_DNA-bd_sf"/>
</dbReference>
<dbReference type="EMBL" id="FODD01000003">
    <property type="protein sequence ID" value="SEN27829.1"/>
    <property type="molecule type" value="Genomic_DNA"/>
</dbReference>
<organism evidence="3 4">
    <name type="scientific">Actinacidiphila rubida</name>
    <dbReference type="NCBI Taxonomy" id="310780"/>
    <lineage>
        <taxon>Bacteria</taxon>
        <taxon>Bacillati</taxon>
        <taxon>Actinomycetota</taxon>
        <taxon>Actinomycetes</taxon>
        <taxon>Kitasatosporales</taxon>
        <taxon>Streptomycetaceae</taxon>
        <taxon>Actinacidiphila</taxon>
    </lineage>
</organism>
<gene>
    <name evidence="3" type="ORF">SAMN05216267_1003177</name>
</gene>
<dbReference type="GO" id="GO:0003677">
    <property type="term" value="F:DNA binding"/>
    <property type="evidence" value="ECO:0007669"/>
    <property type="project" value="UniProtKB-KW"/>
</dbReference>
<dbReference type="InterPro" id="IPR000835">
    <property type="entry name" value="HTH_MarR-typ"/>
</dbReference>
<dbReference type="PANTHER" id="PTHR33164">
    <property type="entry name" value="TRANSCRIPTIONAL REGULATOR, MARR FAMILY"/>
    <property type="match status" value="1"/>
</dbReference>
<dbReference type="InterPro" id="IPR036390">
    <property type="entry name" value="WH_DNA-bd_sf"/>
</dbReference>
<feature type="compositionally biased region" description="Low complexity" evidence="1">
    <location>
        <begin position="14"/>
        <end position="25"/>
    </location>
</feature>
<accession>A0A1H8F7W8</accession>
<dbReference type="InterPro" id="IPR039422">
    <property type="entry name" value="MarR/SlyA-like"/>
</dbReference>
<evidence type="ECO:0000256" key="1">
    <source>
        <dbReference type="SAM" id="MobiDB-lite"/>
    </source>
</evidence>
<dbReference type="GO" id="GO:0006950">
    <property type="term" value="P:response to stress"/>
    <property type="evidence" value="ECO:0007669"/>
    <property type="project" value="TreeGrafter"/>
</dbReference>
<dbReference type="Proteomes" id="UP000181951">
    <property type="component" value="Unassembled WGS sequence"/>
</dbReference>
<keyword evidence="3" id="KW-0238">DNA-binding</keyword>